<dbReference type="InterPro" id="IPR018535">
    <property type="entry name" value="DUF1996"/>
</dbReference>
<reference evidence="3 4" key="1">
    <citation type="submission" date="2024-02" db="EMBL/GenBank/DDBJ databases">
        <title>De novo assembly and annotation of 12 fungi associated with fruit tree decline syndrome in Ontario, Canada.</title>
        <authorList>
            <person name="Sulman M."/>
            <person name="Ellouze W."/>
            <person name="Ilyukhin E."/>
        </authorList>
    </citation>
    <scope>NUCLEOTIDE SEQUENCE [LARGE SCALE GENOMIC DNA]</scope>
    <source>
        <strain evidence="3 4">M11/M66-122</strain>
    </source>
</reference>
<evidence type="ECO:0000313" key="4">
    <source>
        <dbReference type="Proteomes" id="UP001320420"/>
    </source>
</evidence>
<evidence type="ECO:0000313" key="3">
    <source>
        <dbReference type="EMBL" id="KAK7757100.1"/>
    </source>
</evidence>
<protein>
    <recommendedName>
        <fullName evidence="2">DUF1996 domain-containing protein</fullName>
    </recommendedName>
</protein>
<sequence>MSLLHAWSGSLGLVYAQDVYDTFTVNCQPLTVQRRDPLVSPGVDLSDHVHSVIGGTAFSADLDPGKALASAATTCDKELDHSVYWVPQMYHITTDNKYELVTFKGSAVYYQNRACDYQSNRTSCPSYKTNFAAAFPEGLQMVAGDPSLRTFDDSDLAQKAVSHMCLFENPDEQGRGSEETNSLPLEQCSDIRSQVTFPSCWDGQNLDSADHKSHMSYPDPQYGNYNGGPCPASHPVALITLFYEFHFDTSPYDDRNFVFAQGDKTGHGFHGDFVNGWTDLQKLGDAHRTCTGAGGVEAASCSINVGADGTPGHAAAQDLESAAPSENIGLDGEVLDELPGGKVPTGETPMARKRSRVFPARY</sequence>
<dbReference type="Proteomes" id="UP001320420">
    <property type="component" value="Unassembled WGS sequence"/>
</dbReference>
<name>A0AAN9YX72_9PEZI</name>
<comment type="caution">
    <text evidence="3">The sequence shown here is derived from an EMBL/GenBank/DDBJ whole genome shotgun (WGS) entry which is preliminary data.</text>
</comment>
<dbReference type="PANTHER" id="PTHR43662">
    <property type="match status" value="1"/>
</dbReference>
<feature type="domain" description="DUF1996" evidence="2">
    <location>
        <begin position="36"/>
        <end position="277"/>
    </location>
</feature>
<dbReference type="AlphaFoldDB" id="A0AAN9YX72"/>
<dbReference type="Pfam" id="PF09362">
    <property type="entry name" value="DUF1996"/>
    <property type="match status" value="1"/>
</dbReference>
<evidence type="ECO:0000256" key="1">
    <source>
        <dbReference type="SAM" id="SignalP"/>
    </source>
</evidence>
<keyword evidence="1" id="KW-0732">Signal</keyword>
<dbReference type="PANTHER" id="PTHR43662:SF3">
    <property type="entry name" value="DOMAIN PROTEIN, PUTATIVE (AFU_ORTHOLOGUE AFUA_6G11970)-RELATED"/>
    <property type="match status" value="1"/>
</dbReference>
<feature type="signal peptide" evidence="1">
    <location>
        <begin position="1"/>
        <end position="16"/>
    </location>
</feature>
<organism evidence="3 4">
    <name type="scientific">Diatrype stigma</name>
    <dbReference type="NCBI Taxonomy" id="117547"/>
    <lineage>
        <taxon>Eukaryota</taxon>
        <taxon>Fungi</taxon>
        <taxon>Dikarya</taxon>
        <taxon>Ascomycota</taxon>
        <taxon>Pezizomycotina</taxon>
        <taxon>Sordariomycetes</taxon>
        <taxon>Xylariomycetidae</taxon>
        <taxon>Xylariales</taxon>
        <taxon>Diatrypaceae</taxon>
        <taxon>Diatrype</taxon>
    </lineage>
</organism>
<proteinExistence type="predicted"/>
<evidence type="ECO:0000259" key="2">
    <source>
        <dbReference type="Pfam" id="PF09362"/>
    </source>
</evidence>
<keyword evidence="4" id="KW-1185">Reference proteome</keyword>
<accession>A0AAN9YX72</accession>
<gene>
    <name evidence="3" type="ORF">SLS62_000647</name>
</gene>
<feature type="chain" id="PRO_5042973297" description="DUF1996 domain-containing protein" evidence="1">
    <location>
        <begin position="17"/>
        <end position="362"/>
    </location>
</feature>
<dbReference type="EMBL" id="JAKJXP020000003">
    <property type="protein sequence ID" value="KAK7757100.1"/>
    <property type="molecule type" value="Genomic_DNA"/>
</dbReference>